<accession>A0ACA9SPL9</accession>
<organism evidence="1 2">
    <name type="scientific">Racocetra persica</name>
    <dbReference type="NCBI Taxonomy" id="160502"/>
    <lineage>
        <taxon>Eukaryota</taxon>
        <taxon>Fungi</taxon>
        <taxon>Fungi incertae sedis</taxon>
        <taxon>Mucoromycota</taxon>
        <taxon>Glomeromycotina</taxon>
        <taxon>Glomeromycetes</taxon>
        <taxon>Diversisporales</taxon>
        <taxon>Gigasporaceae</taxon>
        <taxon>Racocetra</taxon>
    </lineage>
</organism>
<protein>
    <submittedName>
        <fullName evidence="1">9590_t:CDS:1</fullName>
    </submittedName>
</protein>
<evidence type="ECO:0000313" key="1">
    <source>
        <dbReference type="EMBL" id="CAG8845725.1"/>
    </source>
</evidence>
<feature type="non-terminal residue" evidence="1">
    <location>
        <position position="1"/>
    </location>
</feature>
<sequence>NENIDGTPVDAREISNPAIIILGNTGSGKSTLGNWLFGFQGDDPNATFKTGWSMDPITQESQAGLIRINGKNYNLIDIPAVFNNMSMSDVRDDVVLKKIAEVILVCSYGIQAIFFVV</sequence>
<feature type="non-terminal residue" evidence="1">
    <location>
        <position position="117"/>
    </location>
</feature>
<proteinExistence type="predicted"/>
<comment type="caution">
    <text evidence="1">The sequence shown here is derived from an EMBL/GenBank/DDBJ whole genome shotgun (WGS) entry which is preliminary data.</text>
</comment>
<reference evidence="1" key="1">
    <citation type="submission" date="2021-06" db="EMBL/GenBank/DDBJ databases">
        <authorList>
            <person name="Kallberg Y."/>
            <person name="Tangrot J."/>
            <person name="Rosling A."/>
        </authorList>
    </citation>
    <scope>NUCLEOTIDE SEQUENCE</scope>
    <source>
        <strain evidence="1">MA461A</strain>
    </source>
</reference>
<evidence type="ECO:0000313" key="2">
    <source>
        <dbReference type="Proteomes" id="UP000789920"/>
    </source>
</evidence>
<dbReference type="Proteomes" id="UP000789920">
    <property type="component" value="Unassembled WGS sequence"/>
</dbReference>
<dbReference type="EMBL" id="CAJVQC010148021">
    <property type="protein sequence ID" value="CAG8845725.1"/>
    <property type="molecule type" value="Genomic_DNA"/>
</dbReference>
<name>A0ACA9SPL9_9GLOM</name>
<keyword evidence="2" id="KW-1185">Reference proteome</keyword>
<gene>
    <name evidence="1" type="ORF">RPERSI_LOCUS33795</name>
</gene>